<dbReference type="EMBL" id="BDSP01000148">
    <property type="protein sequence ID" value="GAX20478.1"/>
    <property type="molecule type" value="Genomic_DNA"/>
</dbReference>
<proteinExistence type="predicted"/>
<evidence type="ECO:0000313" key="1">
    <source>
        <dbReference type="EMBL" id="GAX20478.1"/>
    </source>
</evidence>
<dbReference type="PANTHER" id="PTHR37463">
    <property type="entry name" value="GSL3115 PROTEIN"/>
    <property type="match status" value="1"/>
</dbReference>
<evidence type="ECO:0008006" key="3">
    <source>
        <dbReference type="Google" id="ProtNLM"/>
    </source>
</evidence>
<sequence length="223" mass="25028">MPRGVKKEHLPSKICVMCHRPFNWRKKWESCWDEVTTCSKSCNRQRRADQQQMNRRLATALSSIPNDNLEDEVTDFDTKLDGNDVLVSEIQSAVDQHMIDDASVGSSSSVECASTLSILNKDDTKDEDVEILDPRAARKAAKKLAKLERRAKREGKADCGQKSCDVCQKSVNLLIRCTIDASGEWKMVCGKCWHSVSGGVVDGDANHPHYRYGGLWKNRSRSA</sequence>
<keyword evidence="2" id="KW-1185">Reference proteome</keyword>
<dbReference type="InterPro" id="IPR017136">
    <property type="entry name" value="UCP037205"/>
</dbReference>
<protein>
    <recommendedName>
        <fullName evidence="3">DUF2256 domain-containing protein</fullName>
    </recommendedName>
</protein>
<accession>A0A1Z5K3C1</accession>
<dbReference type="Proteomes" id="UP000198406">
    <property type="component" value="Unassembled WGS sequence"/>
</dbReference>
<dbReference type="InParanoid" id="A0A1Z5K3C1"/>
<dbReference type="AlphaFoldDB" id="A0A1Z5K3C1"/>
<reference evidence="1 2" key="1">
    <citation type="journal article" date="2015" name="Plant Cell">
        <title>Oil accumulation by the oleaginous diatom Fistulifera solaris as revealed by the genome and transcriptome.</title>
        <authorList>
            <person name="Tanaka T."/>
            <person name="Maeda Y."/>
            <person name="Veluchamy A."/>
            <person name="Tanaka M."/>
            <person name="Abida H."/>
            <person name="Marechal E."/>
            <person name="Bowler C."/>
            <person name="Muto M."/>
            <person name="Sunaga Y."/>
            <person name="Tanaka M."/>
            <person name="Yoshino T."/>
            <person name="Taniguchi T."/>
            <person name="Fukuda Y."/>
            <person name="Nemoto M."/>
            <person name="Matsumoto M."/>
            <person name="Wong P.S."/>
            <person name="Aburatani S."/>
            <person name="Fujibuchi W."/>
        </authorList>
    </citation>
    <scope>NUCLEOTIDE SEQUENCE [LARGE SCALE GENOMIC DNA]</scope>
    <source>
        <strain evidence="1 2">JPCC DA0580</strain>
    </source>
</reference>
<name>A0A1Z5K3C1_FISSO</name>
<dbReference type="PANTHER" id="PTHR37463:SF5">
    <property type="entry name" value="DUF2256 DOMAIN-CONTAINING PROTEIN"/>
    <property type="match status" value="1"/>
</dbReference>
<evidence type="ECO:0000313" key="2">
    <source>
        <dbReference type="Proteomes" id="UP000198406"/>
    </source>
</evidence>
<gene>
    <name evidence="1" type="ORF">FisN_22Hu046</name>
</gene>
<organism evidence="1 2">
    <name type="scientific">Fistulifera solaris</name>
    <name type="common">Oleaginous diatom</name>
    <dbReference type="NCBI Taxonomy" id="1519565"/>
    <lineage>
        <taxon>Eukaryota</taxon>
        <taxon>Sar</taxon>
        <taxon>Stramenopiles</taxon>
        <taxon>Ochrophyta</taxon>
        <taxon>Bacillariophyta</taxon>
        <taxon>Bacillariophyceae</taxon>
        <taxon>Bacillariophycidae</taxon>
        <taxon>Naviculales</taxon>
        <taxon>Naviculaceae</taxon>
        <taxon>Fistulifera</taxon>
    </lineage>
</organism>
<dbReference type="Pfam" id="PF10013">
    <property type="entry name" value="DUF2256"/>
    <property type="match status" value="1"/>
</dbReference>
<comment type="caution">
    <text evidence="1">The sequence shown here is derived from an EMBL/GenBank/DDBJ whole genome shotgun (WGS) entry which is preliminary data.</text>
</comment>
<dbReference type="OrthoDB" id="537467at2759"/>